<keyword evidence="3" id="KW-1185">Reference proteome</keyword>
<protein>
    <recommendedName>
        <fullName evidence="4">SET domain-containing protein</fullName>
    </recommendedName>
</protein>
<comment type="caution">
    <text evidence="2">The sequence shown here is derived from an EMBL/GenBank/DDBJ whole genome shotgun (WGS) entry which is preliminary data.</text>
</comment>
<feature type="region of interest" description="Disordered" evidence="1">
    <location>
        <begin position="46"/>
        <end position="66"/>
    </location>
</feature>
<proteinExistence type="predicted"/>
<gene>
    <name evidence="2" type="ORF">V5O48_006665</name>
</gene>
<organism evidence="2 3">
    <name type="scientific">Marasmius crinis-equi</name>
    <dbReference type="NCBI Taxonomy" id="585013"/>
    <lineage>
        <taxon>Eukaryota</taxon>
        <taxon>Fungi</taxon>
        <taxon>Dikarya</taxon>
        <taxon>Basidiomycota</taxon>
        <taxon>Agaricomycotina</taxon>
        <taxon>Agaricomycetes</taxon>
        <taxon>Agaricomycetidae</taxon>
        <taxon>Agaricales</taxon>
        <taxon>Marasmiineae</taxon>
        <taxon>Marasmiaceae</taxon>
        <taxon>Marasmius</taxon>
    </lineage>
</organism>
<reference evidence="2 3" key="1">
    <citation type="submission" date="2024-02" db="EMBL/GenBank/DDBJ databases">
        <title>A draft genome for the cacao thread blight pathogen Marasmius crinis-equi.</title>
        <authorList>
            <person name="Cohen S.P."/>
            <person name="Baruah I.K."/>
            <person name="Amoako-Attah I."/>
            <person name="Bukari Y."/>
            <person name="Meinhardt L.W."/>
            <person name="Bailey B.A."/>
        </authorList>
    </citation>
    <scope>NUCLEOTIDE SEQUENCE [LARGE SCALE GENOMIC DNA]</scope>
    <source>
        <strain evidence="2 3">GH-76</strain>
    </source>
</reference>
<evidence type="ECO:0000313" key="2">
    <source>
        <dbReference type="EMBL" id="KAL0575314.1"/>
    </source>
</evidence>
<sequence length="66" mass="7316">MNANVQIAEPQMGAGCTDDDVIYASAQNLAPNTELFLDYGPDFFKDQASQRKPEDVQRDQAEIVPK</sequence>
<evidence type="ECO:0008006" key="4">
    <source>
        <dbReference type="Google" id="ProtNLM"/>
    </source>
</evidence>
<dbReference type="Proteomes" id="UP001465976">
    <property type="component" value="Unassembled WGS sequence"/>
</dbReference>
<dbReference type="EMBL" id="JBAHYK010000317">
    <property type="protein sequence ID" value="KAL0575314.1"/>
    <property type="molecule type" value="Genomic_DNA"/>
</dbReference>
<evidence type="ECO:0000313" key="3">
    <source>
        <dbReference type="Proteomes" id="UP001465976"/>
    </source>
</evidence>
<evidence type="ECO:0000256" key="1">
    <source>
        <dbReference type="SAM" id="MobiDB-lite"/>
    </source>
</evidence>
<accession>A0ABR3FIX4</accession>
<name>A0ABR3FIX4_9AGAR</name>